<evidence type="ECO:0000256" key="1">
    <source>
        <dbReference type="SAM" id="Phobius"/>
    </source>
</evidence>
<keyword evidence="1" id="KW-0472">Membrane</keyword>
<dbReference type="Proteomes" id="UP000283644">
    <property type="component" value="Unassembled WGS sequence"/>
</dbReference>
<dbReference type="AlphaFoldDB" id="A0A417XX65"/>
<evidence type="ECO:0000313" key="3">
    <source>
        <dbReference type="Proteomes" id="UP000283644"/>
    </source>
</evidence>
<gene>
    <name evidence="2" type="ORF">D0Z08_21335</name>
</gene>
<comment type="caution">
    <text evidence="2">The sequence shown here is derived from an EMBL/GenBank/DDBJ whole genome shotgun (WGS) entry which is preliminary data.</text>
</comment>
<feature type="transmembrane region" description="Helical" evidence="1">
    <location>
        <begin position="38"/>
        <end position="59"/>
    </location>
</feature>
<keyword evidence="3" id="KW-1185">Reference proteome</keyword>
<keyword evidence="1" id="KW-0812">Transmembrane</keyword>
<name>A0A417XX65_9ACTN</name>
<keyword evidence="1" id="KW-1133">Transmembrane helix</keyword>
<organism evidence="2 3">
    <name type="scientific">Nocardioides immobilis</name>
    <dbReference type="NCBI Taxonomy" id="2049295"/>
    <lineage>
        <taxon>Bacteria</taxon>
        <taxon>Bacillati</taxon>
        <taxon>Actinomycetota</taxon>
        <taxon>Actinomycetes</taxon>
        <taxon>Propionibacteriales</taxon>
        <taxon>Nocardioidaceae</taxon>
        <taxon>Nocardioides</taxon>
    </lineage>
</organism>
<sequence length="62" mass="6194">MGSTFLVLYASVMLAVSIGMTAWRLSAAHGKVAGQVDGMLGTCLVGSGALYVAAILPGAQLP</sequence>
<reference evidence="2 3" key="1">
    <citation type="submission" date="2018-09" db="EMBL/GenBank/DDBJ databases">
        <title>Genome sequencing of Nocardioides immobilis CCTCC AB 2017083 for comparison to Nocardioides silvaticus.</title>
        <authorList>
            <person name="Li C."/>
            <person name="Wang G."/>
        </authorList>
    </citation>
    <scope>NUCLEOTIDE SEQUENCE [LARGE SCALE GENOMIC DNA]</scope>
    <source>
        <strain evidence="2 3">CCTCC AB 2017083</strain>
    </source>
</reference>
<dbReference type="OrthoDB" id="9986056at2"/>
<dbReference type="EMBL" id="QXGH01000027">
    <property type="protein sequence ID" value="RHW24992.1"/>
    <property type="molecule type" value="Genomic_DNA"/>
</dbReference>
<accession>A0A417XX65</accession>
<protein>
    <submittedName>
        <fullName evidence="2">Uncharacterized protein</fullName>
    </submittedName>
</protein>
<proteinExistence type="predicted"/>
<dbReference type="RefSeq" id="WP_118927295.1">
    <property type="nucleotide sequence ID" value="NZ_QXGH01000027.1"/>
</dbReference>
<feature type="transmembrane region" description="Helical" evidence="1">
    <location>
        <begin position="6"/>
        <end position="26"/>
    </location>
</feature>
<evidence type="ECO:0000313" key="2">
    <source>
        <dbReference type="EMBL" id="RHW24992.1"/>
    </source>
</evidence>